<gene>
    <name evidence="1" type="ORF">PanWU01x14_052790</name>
</gene>
<keyword evidence="2" id="KW-1185">Reference proteome</keyword>
<name>A0A2P5DL91_PARAD</name>
<sequence length="213" mass="24218">MEYTTPAFQEERDDLVRIVENVPVLVRIIICKSQIFELVDQDFHGCWSGFSPAVHVSRTTDAGFSNCPHVLAVSKFSEPQARSERQRWLPAKTLRCLTWFSLSGKNEYLSPQDLFQPSRAEISVISSVLPWPDFCRLLRLQSVRSKIWTNRRSVRTACPWNTHLPRTTLNALSGFGAVGCFPLYPVRRPLRLLTLPTVEIRGRCSQIADPCGS</sequence>
<protein>
    <submittedName>
        <fullName evidence="1">Uncharacterized protein</fullName>
    </submittedName>
</protein>
<dbReference type="EMBL" id="JXTB01000030">
    <property type="protein sequence ID" value="PON74069.1"/>
    <property type="molecule type" value="Genomic_DNA"/>
</dbReference>
<organism evidence="1 2">
    <name type="scientific">Parasponia andersonii</name>
    <name type="common">Sponia andersonii</name>
    <dbReference type="NCBI Taxonomy" id="3476"/>
    <lineage>
        <taxon>Eukaryota</taxon>
        <taxon>Viridiplantae</taxon>
        <taxon>Streptophyta</taxon>
        <taxon>Embryophyta</taxon>
        <taxon>Tracheophyta</taxon>
        <taxon>Spermatophyta</taxon>
        <taxon>Magnoliopsida</taxon>
        <taxon>eudicotyledons</taxon>
        <taxon>Gunneridae</taxon>
        <taxon>Pentapetalae</taxon>
        <taxon>rosids</taxon>
        <taxon>fabids</taxon>
        <taxon>Rosales</taxon>
        <taxon>Cannabaceae</taxon>
        <taxon>Parasponia</taxon>
    </lineage>
</organism>
<evidence type="ECO:0000313" key="1">
    <source>
        <dbReference type="EMBL" id="PON74069.1"/>
    </source>
</evidence>
<dbReference type="Proteomes" id="UP000237105">
    <property type="component" value="Unassembled WGS sequence"/>
</dbReference>
<evidence type="ECO:0000313" key="2">
    <source>
        <dbReference type="Proteomes" id="UP000237105"/>
    </source>
</evidence>
<reference evidence="2" key="1">
    <citation type="submission" date="2016-06" db="EMBL/GenBank/DDBJ databases">
        <title>Parallel loss of symbiosis genes in relatives of nitrogen-fixing non-legume Parasponia.</title>
        <authorList>
            <person name="Van Velzen R."/>
            <person name="Holmer R."/>
            <person name="Bu F."/>
            <person name="Rutten L."/>
            <person name="Van Zeijl A."/>
            <person name="Liu W."/>
            <person name="Santuari L."/>
            <person name="Cao Q."/>
            <person name="Sharma T."/>
            <person name="Shen D."/>
            <person name="Roswanjaya Y."/>
            <person name="Wardhani T."/>
            <person name="Kalhor M.S."/>
            <person name="Jansen J."/>
            <person name="Van den Hoogen J."/>
            <person name="Gungor B."/>
            <person name="Hartog M."/>
            <person name="Hontelez J."/>
            <person name="Verver J."/>
            <person name="Yang W.-C."/>
            <person name="Schijlen E."/>
            <person name="Repin R."/>
            <person name="Schilthuizen M."/>
            <person name="Schranz E."/>
            <person name="Heidstra R."/>
            <person name="Miyata K."/>
            <person name="Fedorova E."/>
            <person name="Kohlen W."/>
            <person name="Bisseling T."/>
            <person name="Smit S."/>
            <person name="Geurts R."/>
        </authorList>
    </citation>
    <scope>NUCLEOTIDE SEQUENCE [LARGE SCALE GENOMIC DNA]</scope>
    <source>
        <strain evidence="2">cv. WU1-14</strain>
    </source>
</reference>
<proteinExistence type="predicted"/>
<comment type="caution">
    <text evidence="1">The sequence shown here is derived from an EMBL/GenBank/DDBJ whole genome shotgun (WGS) entry which is preliminary data.</text>
</comment>
<dbReference type="AlphaFoldDB" id="A0A2P5DL91"/>
<accession>A0A2P5DL91</accession>